<dbReference type="OrthoDB" id="2679121at2"/>
<name>A0A1I2HBE9_9BACL</name>
<feature type="region of interest" description="Disordered" evidence="1">
    <location>
        <begin position="1"/>
        <end position="24"/>
    </location>
</feature>
<reference evidence="3" key="1">
    <citation type="submission" date="2016-10" db="EMBL/GenBank/DDBJ databases">
        <authorList>
            <person name="Varghese N."/>
            <person name="Submissions S."/>
        </authorList>
    </citation>
    <scope>NUCLEOTIDE SEQUENCE [LARGE SCALE GENOMIC DNA]</scope>
    <source>
        <strain evidence="3">CGMCC 1.10223</strain>
    </source>
</reference>
<protein>
    <submittedName>
        <fullName evidence="2">Uncharacterized protein</fullName>
    </submittedName>
</protein>
<feature type="compositionally biased region" description="Low complexity" evidence="1">
    <location>
        <begin position="1"/>
        <end position="13"/>
    </location>
</feature>
<evidence type="ECO:0000313" key="2">
    <source>
        <dbReference type="EMBL" id="SFF26703.1"/>
    </source>
</evidence>
<sequence>MNEQQLDQEQQHQYNEMKPMSGEPVEVAGVYRNEWNREEKLERGEVFPADPQMGTATWRLVELDFDNHHEGRTDPRLIPKDDDNDPEAHMQHPRRHKGSNKTQ</sequence>
<proteinExistence type="predicted"/>
<gene>
    <name evidence="2" type="ORF">SAMN04487969_12164</name>
</gene>
<dbReference type="RefSeq" id="WP_143088661.1">
    <property type="nucleotide sequence ID" value="NZ_FONN01000021.1"/>
</dbReference>
<dbReference type="AlphaFoldDB" id="A0A1I2HBE9"/>
<feature type="compositionally biased region" description="Basic and acidic residues" evidence="1">
    <location>
        <begin position="67"/>
        <end position="90"/>
    </location>
</feature>
<evidence type="ECO:0000313" key="3">
    <source>
        <dbReference type="Proteomes" id="UP000183410"/>
    </source>
</evidence>
<evidence type="ECO:0000256" key="1">
    <source>
        <dbReference type="SAM" id="MobiDB-lite"/>
    </source>
</evidence>
<feature type="compositionally biased region" description="Basic residues" evidence="1">
    <location>
        <begin position="91"/>
        <end position="103"/>
    </location>
</feature>
<keyword evidence="3" id="KW-1185">Reference proteome</keyword>
<organism evidence="2 3">
    <name type="scientific">Paenibacillus algorifonticola</name>
    <dbReference type="NCBI Taxonomy" id="684063"/>
    <lineage>
        <taxon>Bacteria</taxon>
        <taxon>Bacillati</taxon>
        <taxon>Bacillota</taxon>
        <taxon>Bacilli</taxon>
        <taxon>Bacillales</taxon>
        <taxon>Paenibacillaceae</taxon>
        <taxon>Paenibacillus</taxon>
    </lineage>
</organism>
<dbReference type="Proteomes" id="UP000183410">
    <property type="component" value="Unassembled WGS sequence"/>
</dbReference>
<accession>A0A1I2HBE9</accession>
<dbReference type="EMBL" id="FONN01000021">
    <property type="protein sequence ID" value="SFF26703.1"/>
    <property type="molecule type" value="Genomic_DNA"/>
</dbReference>
<feature type="region of interest" description="Disordered" evidence="1">
    <location>
        <begin position="67"/>
        <end position="103"/>
    </location>
</feature>